<sequence>MNYPIGVIAGLAALTFTQLSTASEIEDGDHGEPQHEVIYETQYQADIWGLGMGMRRGDIPFATEGDEVYDILPMLKYRNDYLFIDGMEAGFHIWKNEQHQVNAYTRFRFVDIPKELQNETQSQAFDFGLQYRFLQGPWEADAAFLSDSNKRSYGYTRTQYHWEKGGLYLNPYAEFHWKSADFNEYYYGLEQYEVGAGIEFNAGIKARYHLVSNLYLLGQFGVGRLEDEVANLPSMDTQYQYESYFGFAFYPDAKSRKSMAVRASSPDSDDDSEFLRLAHGWATPSNLNEIMTGNARTDPYNNQLTSLFYGTRLTDTLFTLPIELYFTPGAVWHHDSAVQSDLAEAVIAIKAFYTFEFGPKWRLGVAEGLSYISSVSHIEGTELEEKGYKPSKLLNYLDFSLDVNLGDIFNRHDMRNLWLGYSIHHRSGIYEKSSAFGRIGGGSNYQSVYLQWHF</sequence>
<accession>A0ABS7E079</accession>
<comment type="subcellular location">
    <subcellularLocation>
        <location evidence="1">Cell outer membrane</location>
    </subcellularLocation>
</comment>
<dbReference type="PANTHER" id="PTHR38776">
    <property type="entry name" value="MLTA-INTERACTING PROTEIN-RELATED"/>
    <property type="match status" value="1"/>
</dbReference>
<comment type="similarity">
    <text evidence="2">Belongs to the MipA/OmpV family.</text>
</comment>
<protein>
    <submittedName>
        <fullName evidence="6">MipA/OmpV family protein</fullName>
    </submittedName>
</protein>
<evidence type="ECO:0000256" key="3">
    <source>
        <dbReference type="ARBA" id="ARBA00022729"/>
    </source>
</evidence>
<keyword evidence="4" id="KW-0472">Membrane</keyword>
<evidence type="ECO:0000256" key="2">
    <source>
        <dbReference type="ARBA" id="ARBA00005722"/>
    </source>
</evidence>
<keyword evidence="5" id="KW-0998">Cell outer membrane</keyword>
<evidence type="ECO:0000256" key="1">
    <source>
        <dbReference type="ARBA" id="ARBA00004442"/>
    </source>
</evidence>
<dbReference type="InterPro" id="IPR010583">
    <property type="entry name" value="MipA"/>
</dbReference>
<dbReference type="EMBL" id="JAHZST010000003">
    <property type="protein sequence ID" value="MBW8183113.1"/>
    <property type="molecule type" value="Genomic_DNA"/>
</dbReference>
<proteinExistence type="inferred from homology"/>
<keyword evidence="3" id="KW-0732">Signal</keyword>
<organism evidence="6 7">
    <name type="scientific">Shewanella nanhaiensis</name>
    <dbReference type="NCBI Taxonomy" id="2864872"/>
    <lineage>
        <taxon>Bacteria</taxon>
        <taxon>Pseudomonadati</taxon>
        <taxon>Pseudomonadota</taxon>
        <taxon>Gammaproteobacteria</taxon>
        <taxon>Alteromonadales</taxon>
        <taxon>Shewanellaceae</taxon>
        <taxon>Shewanella</taxon>
    </lineage>
</organism>
<evidence type="ECO:0000256" key="5">
    <source>
        <dbReference type="ARBA" id="ARBA00023237"/>
    </source>
</evidence>
<comment type="caution">
    <text evidence="6">The sequence shown here is derived from an EMBL/GenBank/DDBJ whole genome shotgun (WGS) entry which is preliminary data.</text>
</comment>
<name>A0ABS7E079_9GAMM</name>
<dbReference type="PANTHER" id="PTHR38776:SF1">
    <property type="entry name" value="MLTA-INTERACTING PROTEIN-RELATED"/>
    <property type="match status" value="1"/>
</dbReference>
<keyword evidence="7" id="KW-1185">Reference proteome</keyword>
<evidence type="ECO:0000313" key="6">
    <source>
        <dbReference type="EMBL" id="MBW8183113.1"/>
    </source>
</evidence>
<evidence type="ECO:0000256" key="4">
    <source>
        <dbReference type="ARBA" id="ARBA00023136"/>
    </source>
</evidence>
<evidence type="ECO:0000313" key="7">
    <source>
        <dbReference type="Proteomes" id="UP001195963"/>
    </source>
</evidence>
<gene>
    <name evidence="6" type="ORF">K0625_05505</name>
</gene>
<dbReference type="Pfam" id="PF06629">
    <property type="entry name" value="MipA"/>
    <property type="match status" value="1"/>
</dbReference>
<dbReference type="RefSeq" id="WP_220108756.1">
    <property type="nucleotide sequence ID" value="NZ_JAHZST010000003.1"/>
</dbReference>
<dbReference type="Proteomes" id="UP001195963">
    <property type="component" value="Unassembled WGS sequence"/>
</dbReference>
<reference evidence="6 7" key="1">
    <citation type="submission" date="2021-07" db="EMBL/GenBank/DDBJ databases">
        <title>Shewanella sp. nov, isolated from SCS.</title>
        <authorList>
            <person name="Cao W.R."/>
        </authorList>
    </citation>
    <scope>NUCLEOTIDE SEQUENCE [LARGE SCALE GENOMIC DNA]</scope>
    <source>
        <strain evidence="6 7">NR704-98</strain>
    </source>
</reference>